<organism evidence="2 3">
    <name type="scientific">Ephemerocybe angulata</name>
    <dbReference type="NCBI Taxonomy" id="980116"/>
    <lineage>
        <taxon>Eukaryota</taxon>
        <taxon>Fungi</taxon>
        <taxon>Dikarya</taxon>
        <taxon>Basidiomycota</taxon>
        <taxon>Agaricomycotina</taxon>
        <taxon>Agaricomycetes</taxon>
        <taxon>Agaricomycetidae</taxon>
        <taxon>Agaricales</taxon>
        <taxon>Agaricineae</taxon>
        <taxon>Psathyrellaceae</taxon>
        <taxon>Ephemerocybe</taxon>
    </lineage>
</organism>
<proteinExistence type="predicted"/>
<dbReference type="Proteomes" id="UP000521943">
    <property type="component" value="Unassembled WGS sequence"/>
</dbReference>
<keyword evidence="3" id="KW-1185">Reference proteome</keyword>
<sequence length="146" mass="15252">MASTVMRLKGLADIGVGVILALKPEIIYESNATRALGRLTGFGLSSAKTAPGFNHAIACMVVAVGVGSVVASFQGRAARFPIVIMNATWGLLAGLTCVFTPHLATATMVMTALNTGVYSVVMGVLGVREGSEPAEKRDNRRSEKKD</sequence>
<dbReference type="AlphaFoldDB" id="A0A8H6M0L2"/>
<comment type="caution">
    <text evidence="2">The sequence shown here is derived from an EMBL/GenBank/DDBJ whole genome shotgun (WGS) entry which is preliminary data.</text>
</comment>
<keyword evidence="1" id="KW-0472">Membrane</keyword>
<dbReference type="OrthoDB" id="3753443at2759"/>
<feature type="transmembrane region" description="Helical" evidence="1">
    <location>
        <begin position="53"/>
        <end position="73"/>
    </location>
</feature>
<name>A0A8H6M0L2_9AGAR</name>
<feature type="transmembrane region" description="Helical" evidence="1">
    <location>
        <begin position="107"/>
        <end position="127"/>
    </location>
</feature>
<evidence type="ECO:0000313" key="2">
    <source>
        <dbReference type="EMBL" id="KAF6748894.1"/>
    </source>
</evidence>
<evidence type="ECO:0000256" key="1">
    <source>
        <dbReference type="SAM" id="Phobius"/>
    </source>
</evidence>
<protein>
    <submittedName>
        <fullName evidence="2">Uncharacterized protein</fullName>
    </submittedName>
</protein>
<gene>
    <name evidence="2" type="ORF">DFP72DRAFT_914851</name>
</gene>
<feature type="transmembrane region" description="Helical" evidence="1">
    <location>
        <begin position="80"/>
        <end position="101"/>
    </location>
</feature>
<accession>A0A8H6M0L2</accession>
<keyword evidence="1" id="KW-0812">Transmembrane</keyword>
<evidence type="ECO:0000313" key="3">
    <source>
        <dbReference type="Proteomes" id="UP000521943"/>
    </source>
</evidence>
<reference evidence="2 3" key="1">
    <citation type="submission" date="2020-07" db="EMBL/GenBank/DDBJ databases">
        <title>Comparative genomics of pyrophilous fungi reveals a link between fire events and developmental genes.</title>
        <authorList>
            <consortium name="DOE Joint Genome Institute"/>
            <person name="Steindorff A.S."/>
            <person name="Carver A."/>
            <person name="Calhoun S."/>
            <person name="Stillman K."/>
            <person name="Liu H."/>
            <person name="Lipzen A."/>
            <person name="Pangilinan J."/>
            <person name="Labutti K."/>
            <person name="Bruns T.D."/>
            <person name="Grigoriev I.V."/>
        </authorList>
    </citation>
    <scope>NUCLEOTIDE SEQUENCE [LARGE SCALE GENOMIC DNA]</scope>
    <source>
        <strain evidence="2 3">CBS 144469</strain>
    </source>
</reference>
<dbReference type="EMBL" id="JACGCI010000067">
    <property type="protein sequence ID" value="KAF6748894.1"/>
    <property type="molecule type" value="Genomic_DNA"/>
</dbReference>
<keyword evidence="1" id="KW-1133">Transmembrane helix</keyword>